<name>A0ABP8AFN6_9MICO</name>
<dbReference type="PANTHER" id="PTHR43646">
    <property type="entry name" value="GLYCOSYLTRANSFERASE"/>
    <property type="match status" value="1"/>
</dbReference>
<evidence type="ECO:0000256" key="5">
    <source>
        <dbReference type="ARBA" id="ARBA00023136"/>
    </source>
</evidence>
<comment type="caution">
    <text evidence="11">The sequence shown here is derived from an EMBL/GenBank/DDBJ whole genome shotgun (WGS) entry which is preliminary data.</text>
</comment>
<evidence type="ECO:0000256" key="9">
    <source>
        <dbReference type="ARBA" id="ARBA00040345"/>
    </source>
</evidence>
<dbReference type="Pfam" id="PF00535">
    <property type="entry name" value="Glycos_transf_2"/>
    <property type="match status" value="1"/>
</dbReference>
<evidence type="ECO:0000313" key="11">
    <source>
        <dbReference type="EMBL" id="GAA4183202.1"/>
    </source>
</evidence>
<comment type="pathway">
    <text evidence="7">Carotenoid biosynthesis; staphyloxanthin biosynthesis; staphyloxanthin from farnesyl diphosphate: step 4/5.</text>
</comment>
<evidence type="ECO:0000259" key="10">
    <source>
        <dbReference type="Pfam" id="PF00535"/>
    </source>
</evidence>
<sequence>MIANHRMSVIIPAHDEEAVIGRLLARLIDGDPDERLELVVVANGCADATAAVAASVAPRVRVVEIPTASKPAALNAGDAAASAFPRAYVDADVRVEAHALLAVAELMEQDSGVLAAAPSLAIDLSRASLAVRLHYRIWAHSDYRRESHIGSGVYVLSRAGRARFGAFPSIIADDRYVQQLFDPAERRTVPDHTFSISAPATLDAEIARATRIAAGNAELERTGLVRPGASTAHSAHSLLRRIARHPRLWPALVVYGYGKAVPRLRARRRVQAGLPVLWSRDESSRV</sequence>
<dbReference type="RefSeq" id="WP_344772912.1">
    <property type="nucleotide sequence ID" value="NZ_BAABBX010000001.1"/>
</dbReference>
<protein>
    <recommendedName>
        <fullName evidence="9">4,4'-diaponeurosporenoate glycosyltransferase</fullName>
    </recommendedName>
</protein>
<keyword evidence="3" id="KW-0328">Glycosyltransferase</keyword>
<keyword evidence="5" id="KW-0472">Membrane</keyword>
<dbReference type="Gene3D" id="3.90.550.10">
    <property type="entry name" value="Spore Coat Polysaccharide Biosynthesis Protein SpsA, Chain A"/>
    <property type="match status" value="1"/>
</dbReference>
<keyword evidence="4" id="KW-0808">Transferase</keyword>
<evidence type="ECO:0000313" key="12">
    <source>
        <dbReference type="Proteomes" id="UP001500213"/>
    </source>
</evidence>
<keyword evidence="2" id="KW-1003">Cell membrane</keyword>
<accession>A0ABP8AFN6</accession>
<dbReference type="PANTHER" id="PTHR43646:SF2">
    <property type="entry name" value="GLYCOSYLTRANSFERASE 2-LIKE DOMAIN-CONTAINING PROTEIN"/>
    <property type="match status" value="1"/>
</dbReference>
<evidence type="ECO:0000256" key="6">
    <source>
        <dbReference type="ARBA" id="ARBA00037281"/>
    </source>
</evidence>
<gene>
    <name evidence="11" type="ORF">GCM10022288_02220</name>
</gene>
<evidence type="ECO:0000256" key="7">
    <source>
        <dbReference type="ARBA" id="ARBA00037904"/>
    </source>
</evidence>
<evidence type="ECO:0000256" key="1">
    <source>
        <dbReference type="ARBA" id="ARBA00004236"/>
    </source>
</evidence>
<comment type="similarity">
    <text evidence="8">Belongs to the glycosyltransferase 2 family. CrtQ subfamily.</text>
</comment>
<comment type="subcellular location">
    <subcellularLocation>
        <location evidence="1">Cell membrane</location>
    </subcellularLocation>
</comment>
<comment type="function">
    <text evidence="6">Catalyzes the glycosylation of 4,4'-diaponeurosporenoate, i.e. the esterification of glucose at the C1'' position with the carboxyl group of 4,4'-diaponeurosporenic acid, to form glycosyl-4,4'-diaponeurosporenoate. This is a step in the biosynthesis of staphyloxanthin, an orange pigment present in most staphylococci strains.</text>
</comment>
<proteinExistence type="inferred from homology"/>
<dbReference type="SUPFAM" id="SSF53448">
    <property type="entry name" value="Nucleotide-diphospho-sugar transferases"/>
    <property type="match status" value="1"/>
</dbReference>
<keyword evidence="12" id="KW-1185">Reference proteome</keyword>
<evidence type="ECO:0000256" key="3">
    <source>
        <dbReference type="ARBA" id="ARBA00022676"/>
    </source>
</evidence>
<dbReference type="InterPro" id="IPR001173">
    <property type="entry name" value="Glyco_trans_2-like"/>
</dbReference>
<evidence type="ECO:0000256" key="8">
    <source>
        <dbReference type="ARBA" id="ARBA00038120"/>
    </source>
</evidence>
<evidence type="ECO:0000256" key="4">
    <source>
        <dbReference type="ARBA" id="ARBA00022679"/>
    </source>
</evidence>
<organism evidence="11 12">
    <name type="scientific">Gryllotalpicola kribbensis</name>
    <dbReference type="NCBI Taxonomy" id="993084"/>
    <lineage>
        <taxon>Bacteria</taxon>
        <taxon>Bacillati</taxon>
        <taxon>Actinomycetota</taxon>
        <taxon>Actinomycetes</taxon>
        <taxon>Micrococcales</taxon>
        <taxon>Microbacteriaceae</taxon>
        <taxon>Gryllotalpicola</taxon>
    </lineage>
</organism>
<dbReference type="EMBL" id="BAABBX010000001">
    <property type="protein sequence ID" value="GAA4183202.1"/>
    <property type="molecule type" value="Genomic_DNA"/>
</dbReference>
<dbReference type="InterPro" id="IPR029044">
    <property type="entry name" value="Nucleotide-diphossugar_trans"/>
</dbReference>
<dbReference type="Proteomes" id="UP001500213">
    <property type="component" value="Unassembled WGS sequence"/>
</dbReference>
<evidence type="ECO:0000256" key="2">
    <source>
        <dbReference type="ARBA" id="ARBA00022475"/>
    </source>
</evidence>
<feature type="domain" description="Glycosyltransferase 2-like" evidence="10">
    <location>
        <begin position="8"/>
        <end position="126"/>
    </location>
</feature>
<reference evidence="12" key="1">
    <citation type="journal article" date="2019" name="Int. J. Syst. Evol. Microbiol.">
        <title>The Global Catalogue of Microorganisms (GCM) 10K type strain sequencing project: providing services to taxonomists for standard genome sequencing and annotation.</title>
        <authorList>
            <consortium name="The Broad Institute Genomics Platform"/>
            <consortium name="The Broad Institute Genome Sequencing Center for Infectious Disease"/>
            <person name="Wu L."/>
            <person name="Ma J."/>
        </authorList>
    </citation>
    <scope>NUCLEOTIDE SEQUENCE [LARGE SCALE GENOMIC DNA]</scope>
    <source>
        <strain evidence="12">JCM 17593</strain>
    </source>
</reference>